<evidence type="ECO:0000256" key="1">
    <source>
        <dbReference type="SAM" id="MobiDB-lite"/>
    </source>
</evidence>
<comment type="caution">
    <text evidence="2">The sequence shown here is derived from an EMBL/GenBank/DDBJ whole genome shotgun (WGS) entry which is preliminary data.</text>
</comment>
<dbReference type="AlphaFoldDB" id="A0AAD7E1Q1"/>
<keyword evidence="3" id="KW-1185">Reference proteome</keyword>
<name>A0AAD7E1Q1_MYCRO</name>
<evidence type="ECO:0000313" key="2">
    <source>
        <dbReference type="EMBL" id="KAJ7702789.1"/>
    </source>
</evidence>
<proteinExistence type="predicted"/>
<feature type="compositionally biased region" description="Low complexity" evidence="1">
    <location>
        <begin position="193"/>
        <end position="205"/>
    </location>
</feature>
<sequence>MTGNFRGESTIMIIGRQRERWERGRSKEQHAYKIAVEGVVLAQWDKSCVLCHRQGQASWAGITGAGEGPVPDVLAGRSGTACTLAYLGLGVWMGSGTVKGGVAHRSSTKGQEPKAKRQQETVLSASEEMVELSPNRGLVIFDSAIFLGPLLQTAYTYSSRLLSFAPRTGHWVLMKPEPNMAVTELRRKQFGIPRSSPRSSYLSSDSKPRPGRARRKQIGDSGTCIIPVPRDSTSPRAQSSLFTAAVAGVPRPFCWTFFVFDHGTN</sequence>
<gene>
    <name evidence="2" type="ORF">B0H17DRAFT_1127728</name>
</gene>
<dbReference type="Proteomes" id="UP001221757">
    <property type="component" value="Unassembled WGS sequence"/>
</dbReference>
<dbReference type="EMBL" id="JARKIE010000014">
    <property type="protein sequence ID" value="KAJ7702789.1"/>
    <property type="molecule type" value="Genomic_DNA"/>
</dbReference>
<feature type="region of interest" description="Disordered" evidence="1">
    <location>
        <begin position="189"/>
        <end position="236"/>
    </location>
</feature>
<protein>
    <submittedName>
        <fullName evidence="2">Uncharacterized protein</fullName>
    </submittedName>
</protein>
<evidence type="ECO:0000313" key="3">
    <source>
        <dbReference type="Proteomes" id="UP001221757"/>
    </source>
</evidence>
<reference evidence="2" key="1">
    <citation type="submission" date="2023-03" db="EMBL/GenBank/DDBJ databases">
        <title>Massive genome expansion in bonnet fungi (Mycena s.s.) driven by repeated elements and novel gene families across ecological guilds.</title>
        <authorList>
            <consortium name="Lawrence Berkeley National Laboratory"/>
            <person name="Harder C.B."/>
            <person name="Miyauchi S."/>
            <person name="Viragh M."/>
            <person name="Kuo A."/>
            <person name="Thoen E."/>
            <person name="Andreopoulos B."/>
            <person name="Lu D."/>
            <person name="Skrede I."/>
            <person name="Drula E."/>
            <person name="Henrissat B."/>
            <person name="Morin E."/>
            <person name="Kohler A."/>
            <person name="Barry K."/>
            <person name="LaButti K."/>
            <person name="Morin E."/>
            <person name="Salamov A."/>
            <person name="Lipzen A."/>
            <person name="Mereny Z."/>
            <person name="Hegedus B."/>
            <person name="Baldrian P."/>
            <person name="Stursova M."/>
            <person name="Weitz H."/>
            <person name="Taylor A."/>
            <person name="Grigoriev I.V."/>
            <person name="Nagy L.G."/>
            <person name="Martin F."/>
            <person name="Kauserud H."/>
        </authorList>
    </citation>
    <scope>NUCLEOTIDE SEQUENCE</scope>
    <source>
        <strain evidence="2">CBHHK067</strain>
    </source>
</reference>
<accession>A0AAD7E1Q1</accession>
<organism evidence="2 3">
    <name type="scientific">Mycena rosella</name>
    <name type="common">Pink bonnet</name>
    <name type="synonym">Agaricus rosellus</name>
    <dbReference type="NCBI Taxonomy" id="1033263"/>
    <lineage>
        <taxon>Eukaryota</taxon>
        <taxon>Fungi</taxon>
        <taxon>Dikarya</taxon>
        <taxon>Basidiomycota</taxon>
        <taxon>Agaricomycotina</taxon>
        <taxon>Agaricomycetes</taxon>
        <taxon>Agaricomycetidae</taxon>
        <taxon>Agaricales</taxon>
        <taxon>Marasmiineae</taxon>
        <taxon>Mycenaceae</taxon>
        <taxon>Mycena</taxon>
    </lineage>
</organism>